<evidence type="ECO:0000313" key="9">
    <source>
        <dbReference type="EMBL" id="VDK21711.1"/>
    </source>
</evidence>
<keyword evidence="10" id="KW-1185">Reference proteome</keyword>
<keyword evidence="3" id="KW-0378">Hydrolase</keyword>
<evidence type="ECO:0000256" key="2">
    <source>
        <dbReference type="ARBA" id="ARBA00022741"/>
    </source>
</evidence>
<feature type="short sequence motif" description="Q motif" evidence="6">
    <location>
        <begin position="115"/>
        <end position="142"/>
    </location>
</feature>
<evidence type="ECO:0000313" key="10">
    <source>
        <dbReference type="Proteomes" id="UP000267096"/>
    </source>
</evidence>
<dbReference type="PROSITE" id="PS51195">
    <property type="entry name" value="Q_MOTIF"/>
    <property type="match status" value="1"/>
</dbReference>
<dbReference type="InterPro" id="IPR014014">
    <property type="entry name" value="RNA_helicase_DEAD_Q_motif"/>
</dbReference>
<proteinExistence type="predicted"/>
<dbReference type="EC" id="3.6.4.13" evidence="1"/>
<dbReference type="GO" id="GO:0005524">
    <property type="term" value="F:ATP binding"/>
    <property type="evidence" value="ECO:0007669"/>
    <property type="project" value="UniProtKB-KW"/>
</dbReference>
<dbReference type="Proteomes" id="UP000267096">
    <property type="component" value="Unassembled WGS sequence"/>
</dbReference>
<evidence type="ECO:0000256" key="7">
    <source>
        <dbReference type="SAM" id="MobiDB-lite"/>
    </source>
</evidence>
<name>A0A0M3J7Q4_ANISI</name>
<organism evidence="11">
    <name type="scientific">Anisakis simplex</name>
    <name type="common">Herring worm</name>
    <dbReference type="NCBI Taxonomy" id="6269"/>
    <lineage>
        <taxon>Eukaryota</taxon>
        <taxon>Metazoa</taxon>
        <taxon>Ecdysozoa</taxon>
        <taxon>Nematoda</taxon>
        <taxon>Chromadorea</taxon>
        <taxon>Rhabditida</taxon>
        <taxon>Spirurina</taxon>
        <taxon>Ascaridomorpha</taxon>
        <taxon>Ascaridoidea</taxon>
        <taxon>Anisakidae</taxon>
        <taxon>Anisakis</taxon>
        <taxon>Anisakis simplex complex</taxon>
    </lineage>
</organism>
<dbReference type="OrthoDB" id="196131at2759"/>
<sequence length="142" mass="16149">MDGHRFYSSPNVGNMDQWNQRVGNLPMNPPGANANFIPNGFRQQSNFYIPQQQQTTQRWNDDMGGAATKSWSQQGPRDEHKERELFSCVNSGINFDKYEEIPVEASGSDVPRPCASFDELSLHVWIQENIKKSGYTKPTPVQ</sequence>
<reference evidence="9 10" key="2">
    <citation type="submission" date="2018-11" db="EMBL/GenBank/DDBJ databases">
        <authorList>
            <consortium name="Pathogen Informatics"/>
        </authorList>
    </citation>
    <scope>NUCLEOTIDE SEQUENCE [LARGE SCALE GENOMIC DNA]</scope>
</reference>
<evidence type="ECO:0000256" key="5">
    <source>
        <dbReference type="ARBA" id="ARBA00022840"/>
    </source>
</evidence>
<dbReference type="GO" id="GO:0003724">
    <property type="term" value="F:RNA helicase activity"/>
    <property type="evidence" value="ECO:0007669"/>
    <property type="project" value="UniProtKB-EC"/>
</dbReference>
<reference evidence="11" key="1">
    <citation type="submission" date="2017-02" db="UniProtKB">
        <authorList>
            <consortium name="WormBaseParasite"/>
        </authorList>
    </citation>
    <scope>IDENTIFICATION</scope>
</reference>
<keyword evidence="5" id="KW-0067">ATP-binding</keyword>
<evidence type="ECO:0000256" key="4">
    <source>
        <dbReference type="ARBA" id="ARBA00022806"/>
    </source>
</evidence>
<keyword evidence="4" id="KW-0347">Helicase</keyword>
<dbReference type="InterPro" id="IPR027417">
    <property type="entry name" value="P-loop_NTPase"/>
</dbReference>
<gene>
    <name evidence="9" type="ORF">ASIM_LOCUS3434</name>
</gene>
<protein>
    <recommendedName>
        <fullName evidence="1">RNA helicase</fullName>
        <ecNumber evidence="1">3.6.4.13</ecNumber>
    </recommendedName>
</protein>
<evidence type="ECO:0000313" key="11">
    <source>
        <dbReference type="WBParaSite" id="ASIM_0000360201-mRNA-1"/>
    </source>
</evidence>
<evidence type="ECO:0000256" key="1">
    <source>
        <dbReference type="ARBA" id="ARBA00012552"/>
    </source>
</evidence>
<feature type="domain" description="DEAD-box RNA helicase Q" evidence="8">
    <location>
        <begin position="115"/>
        <end position="142"/>
    </location>
</feature>
<dbReference type="GO" id="GO:0016787">
    <property type="term" value="F:hydrolase activity"/>
    <property type="evidence" value="ECO:0007669"/>
    <property type="project" value="UniProtKB-KW"/>
</dbReference>
<dbReference type="Gene3D" id="3.40.50.300">
    <property type="entry name" value="P-loop containing nucleotide triphosphate hydrolases"/>
    <property type="match status" value="1"/>
</dbReference>
<evidence type="ECO:0000259" key="8">
    <source>
        <dbReference type="PROSITE" id="PS51195"/>
    </source>
</evidence>
<keyword evidence="2" id="KW-0547">Nucleotide-binding</keyword>
<dbReference type="AlphaFoldDB" id="A0A0M3J7Q4"/>
<feature type="region of interest" description="Disordered" evidence="7">
    <location>
        <begin position="56"/>
        <end position="80"/>
    </location>
</feature>
<evidence type="ECO:0000256" key="3">
    <source>
        <dbReference type="ARBA" id="ARBA00022801"/>
    </source>
</evidence>
<evidence type="ECO:0000256" key="6">
    <source>
        <dbReference type="PROSITE-ProRule" id="PRU00552"/>
    </source>
</evidence>
<dbReference type="EMBL" id="UYRR01005325">
    <property type="protein sequence ID" value="VDK21711.1"/>
    <property type="molecule type" value="Genomic_DNA"/>
</dbReference>
<accession>A0A0M3J7Q4</accession>
<dbReference type="WBParaSite" id="ASIM_0000360201-mRNA-1">
    <property type="protein sequence ID" value="ASIM_0000360201-mRNA-1"/>
    <property type="gene ID" value="ASIM_0000360201"/>
</dbReference>
<dbReference type="SUPFAM" id="SSF52540">
    <property type="entry name" value="P-loop containing nucleoside triphosphate hydrolases"/>
    <property type="match status" value="1"/>
</dbReference>